<protein>
    <submittedName>
        <fullName evidence="1">Uncharacterized protein</fullName>
    </submittedName>
</protein>
<evidence type="ECO:0000313" key="2">
    <source>
        <dbReference type="Proteomes" id="UP001602013"/>
    </source>
</evidence>
<gene>
    <name evidence="1" type="ORF">ACFYXI_42840</name>
</gene>
<keyword evidence="2" id="KW-1185">Reference proteome</keyword>
<reference evidence="1 2" key="1">
    <citation type="submission" date="2024-10" db="EMBL/GenBank/DDBJ databases">
        <title>The Natural Products Discovery Center: Release of the First 8490 Sequenced Strains for Exploring Actinobacteria Biosynthetic Diversity.</title>
        <authorList>
            <person name="Kalkreuter E."/>
            <person name="Kautsar S.A."/>
            <person name="Yang D."/>
            <person name="Bader C.D."/>
            <person name="Teijaro C.N."/>
            <person name="Fluegel L."/>
            <person name="Davis C.M."/>
            <person name="Simpson J.R."/>
            <person name="Lauterbach L."/>
            <person name="Steele A.D."/>
            <person name="Gui C."/>
            <person name="Meng S."/>
            <person name="Li G."/>
            <person name="Viehrig K."/>
            <person name="Ye F."/>
            <person name="Su P."/>
            <person name="Kiefer A.F."/>
            <person name="Nichols A."/>
            <person name="Cepeda A.J."/>
            <person name="Yan W."/>
            <person name="Fan B."/>
            <person name="Jiang Y."/>
            <person name="Adhikari A."/>
            <person name="Zheng C.-J."/>
            <person name="Schuster L."/>
            <person name="Cowan T.M."/>
            <person name="Smanski M.J."/>
            <person name="Chevrette M.G."/>
            <person name="De Carvalho L.P.S."/>
            <person name="Shen B."/>
        </authorList>
    </citation>
    <scope>NUCLEOTIDE SEQUENCE [LARGE SCALE GENOMIC DNA]</scope>
    <source>
        <strain evidence="1 2">NPDC002173</strain>
    </source>
</reference>
<sequence length="62" mass="6810">MGIHALLVTTSATDHITAEGVEFARSLAQEAASFAQSVERMFHGLPDGREVAARNVWWRLSI</sequence>
<comment type="caution">
    <text evidence="1">The sequence shown here is derived from an EMBL/GenBank/DDBJ whole genome shotgun (WGS) entry which is preliminary data.</text>
</comment>
<proteinExistence type="predicted"/>
<dbReference type="Proteomes" id="UP001602013">
    <property type="component" value="Unassembled WGS sequence"/>
</dbReference>
<accession>A0ABW6T777</accession>
<organism evidence="1 2">
    <name type="scientific">Microtetraspora malaysiensis</name>
    <dbReference type="NCBI Taxonomy" id="161358"/>
    <lineage>
        <taxon>Bacteria</taxon>
        <taxon>Bacillati</taxon>
        <taxon>Actinomycetota</taxon>
        <taxon>Actinomycetes</taxon>
        <taxon>Streptosporangiales</taxon>
        <taxon>Streptosporangiaceae</taxon>
        <taxon>Microtetraspora</taxon>
    </lineage>
</organism>
<dbReference type="EMBL" id="JBIASD010000079">
    <property type="protein sequence ID" value="MFF3672242.1"/>
    <property type="molecule type" value="Genomic_DNA"/>
</dbReference>
<evidence type="ECO:0000313" key="1">
    <source>
        <dbReference type="EMBL" id="MFF3672242.1"/>
    </source>
</evidence>
<dbReference type="RefSeq" id="WP_387418403.1">
    <property type="nucleotide sequence ID" value="NZ_JBIASD010000079.1"/>
</dbReference>
<name>A0ABW6T777_9ACTN</name>